<keyword evidence="1" id="KW-0805">Transcription regulation</keyword>
<evidence type="ECO:0000313" key="5">
    <source>
        <dbReference type="EMBL" id="MEQ3552700.1"/>
    </source>
</evidence>
<dbReference type="InterPro" id="IPR036390">
    <property type="entry name" value="WH_DNA-bd_sf"/>
</dbReference>
<dbReference type="SUPFAM" id="SSF48008">
    <property type="entry name" value="GntR ligand-binding domain-like"/>
    <property type="match status" value="1"/>
</dbReference>
<dbReference type="SMART" id="SM00895">
    <property type="entry name" value="FCD"/>
    <property type="match status" value="1"/>
</dbReference>
<keyword evidence="6" id="KW-1185">Reference proteome</keyword>
<dbReference type="Gene3D" id="1.10.10.10">
    <property type="entry name" value="Winged helix-like DNA-binding domain superfamily/Winged helix DNA-binding domain"/>
    <property type="match status" value="1"/>
</dbReference>
<name>A0ABV1KE11_9PSEU</name>
<dbReference type="Gene3D" id="1.20.120.530">
    <property type="entry name" value="GntR ligand-binding domain-like"/>
    <property type="match status" value="1"/>
</dbReference>
<proteinExistence type="predicted"/>
<accession>A0ABV1KE11</accession>
<gene>
    <name evidence="5" type="ORF">WIS52_19685</name>
</gene>
<organism evidence="5 6">
    <name type="scientific">Pseudonocardia nematodicida</name>
    <dbReference type="NCBI Taxonomy" id="1206997"/>
    <lineage>
        <taxon>Bacteria</taxon>
        <taxon>Bacillati</taxon>
        <taxon>Actinomycetota</taxon>
        <taxon>Actinomycetes</taxon>
        <taxon>Pseudonocardiales</taxon>
        <taxon>Pseudonocardiaceae</taxon>
        <taxon>Pseudonocardia</taxon>
    </lineage>
</organism>
<keyword evidence="3" id="KW-0804">Transcription</keyword>
<dbReference type="PANTHER" id="PTHR43537:SF24">
    <property type="entry name" value="GLUCONATE OPERON TRANSCRIPTIONAL REPRESSOR"/>
    <property type="match status" value="1"/>
</dbReference>
<evidence type="ECO:0000256" key="1">
    <source>
        <dbReference type="ARBA" id="ARBA00023015"/>
    </source>
</evidence>
<dbReference type="InterPro" id="IPR008920">
    <property type="entry name" value="TF_FadR/GntR_C"/>
</dbReference>
<dbReference type="InterPro" id="IPR000524">
    <property type="entry name" value="Tscrpt_reg_HTH_GntR"/>
</dbReference>
<keyword evidence="2" id="KW-0238">DNA-binding</keyword>
<evidence type="ECO:0000256" key="2">
    <source>
        <dbReference type="ARBA" id="ARBA00023125"/>
    </source>
</evidence>
<comment type="caution">
    <text evidence="5">The sequence shown here is derived from an EMBL/GenBank/DDBJ whole genome shotgun (WGS) entry which is preliminary data.</text>
</comment>
<dbReference type="SMART" id="SM00345">
    <property type="entry name" value="HTH_GNTR"/>
    <property type="match status" value="1"/>
</dbReference>
<dbReference type="Pfam" id="PF07729">
    <property type="entry name" value="FCD"/>
    <property type="match status" value="1"/>
</dbReference>
<evidence type="ECO:0000259" key="4">
    <source>
        <dbReference type="PROSITE" id="PS50949"/>
    </source>
</evidence>
<sequence>MPPTPESLPASPASDGATELARLLRTEGRRESAVVQVAIWIATGIVEGDLRPGQEVNSVDLARRFAVSRTPVREALMLLESEGLVEIRARRRPRVTSFTAERIREIYFVRRHLLALVGELMAQRVTDHDIAVLRRRLAGMRRSVTAGDVAGYFWGHVDWQSQFLRIAGNDTLRGILDSLALRTLVLRYASLGVEGRPAASLALQERIFEALTQRDGPLTALLLVRSTEAAEAAIDVQALSEPWAPAATEVQVSTDIPVIAMDNRDIG</sequence>
<dbReference type="Pfam" id="PF00392">
    <property type="entry name" value="GntR"/>
    <property type="match status" value="1"/>
</dbReference>
<reference evidence="5 6" key="1">
    <citation type="submission" date="2024-03" db="EMBL/GenBank/DDBJ databases">
        <title>Draft genome sequence of Pseudonocardia nematodicida JCM 31783.</title>
        <authorList>
            <person name="Butdee W."/>
            <person name="Duangmal K."/>
        </authorList>
    </citation>
    <scope>NUCLEOTIDE SEQUENCE [LARGE SCALE GENOMIC DNA]</scope>
    <source>
        <strain evidence="5 6">JCM 31783</strain>
    </source>
</reference>
<dbReference type="EMBL" id="JBEDNQ010000008">
    <property type="protein sequence ID" value="MEQ3552700.1"/>
    <property type="molecule type" value="Genomic_DNA"/>
</dbReference>
<protein>
    <submittedName>
        <fullName evidence="5">GntR family transcriptional regulator</fullName>
    </submittedName>
</protein>
<dbReference type="PRINTS" id="PR00035">
    <property type="entry name" value="HTHGNTR"/>
</dbReference>
<dbReference type="PROSITE" id="PS50949">
    <property type="entry name" value="HTH_GNTR"/>
    <property type="match status" value="1"/>
</dbReference>
<dbReference type="SUPFAM" id="SSF46785">
    <property type="entry name" value="Winged helix' DNA-binding domain"/>
    <property type="match status" value="1"/>
</dbReference>
<dbReference type="InterPro" id="IPR011711">
    <property type="entry name" value="GntR_C"/>
</dbReference>
<feature type="domain" description="HTH gntR-type" evidence="4">
    <location>
        <begin position="31"/>
        <end position="98"/>
    </location>
</feature>
<dbReference type="InterPro" id="IPR036388">
    <property type="entry name" value="WH-like_DNA-bd_sf"/>
</dbReference>
<evidence type="ECO:0000256" key="3">
    <source>
        <dbReference type="ARBA" id="ARBA00023163"/>
    </source>
</evidence>
<evidence type="ECO:0000313" key="6">
    <source>
        <dbReference type="Proteomes" id="UP001494902"/>
    </source>
</evidence>
<dbReference type="PANTHER" id="PTHR43537">
    <property type="entry name" value="TRANSCRIPTIONAL REGULATOR, GNTR FAMILY"/>
    <property type="match status" value="1"/>
</dbReference>
<dbReference type="Proteomes" id="UP001494902">
    <property type="component" value="Unassembled WGS sequence"/>
</dbReference>
<dbReference type="RefSeq" id="WP_349299771.1">
    <property type="nucleotide sequence ID" value="NZ_JBEDNQ010000008.1"/>
</dbReference>
<dbReference type="CDD" id="cd07377">
    <property type="entry name" value="WHTH_GntR"/>
    <property type="match status" value="1"/>
</dbReference>